<name>A0AA45L3W8_9PSEU</name>
<proteinExistence type="predicted"/>
<reference evidence="1" key="1">
    <citation type="submission" date="2021-04" db="EMBL/GenBank/DDBJ databases">
        <title>Genomic sequence of Actinosynnema pretiosum subsp. pretiosum ATCC 31280 (C-14919).</title>
        <authorList>
            <person name="Bai L."/>
            <person name="Wang X."/>
            <person name="Xiao Y."/>
        </authorList>
    </citation>
    <scope>NUCLEOTIDE SEQUENCE</scope>
    <source>
        <strain evidence="1">ATCC 31280</strain>
    </source>
</reference>
<evidence type="ECO:0008006" key="3">
    <source>
        <dbReference type="Google" id="ProtNLM"/>
    </source>
</evidence>
<dbReference type="Pfam" id="PF14430">
    <property type="entry name" value="Imm1"/>
    <property type="match status" value="1"/>
</dbReference>
<dbReference type="Proteomes" id="UP000677152">
    <property type="component" value="Chromosome"/>
</dbReference>
<dbReference type="AlphaFoldDB" id="A0AA45L3W8"/>
<accession>A0AA45L3W8</accession>
<dbReference type="InterPro" id="IPR025680">
    <property type="entry name" value="DddI"/>
</dbReference>
<organism evidence="1 2">
    <name type="scientific">Actinosynnema pretiosum subsp. pretiosum</name>
    <dbReference type="NCBI Taxonomy" id="103721"/>
    <lineage>
        <taxon>Bacteria</taxon>
        <taxon>Bacillati</taxon>
        <taxon>Actinomycetota</taxon>
        <taxon>Actinomycetes</taxon>
        <taxon>Pseudonocardiales</taxon>
        <taxon>Pseudonocardiaceae</taxon>
        <taxon>Actinosynnema</taxon>
    </lineage>
</organism>
<gene>
    <name evidence="1" type="ORF">KCV87_25965</name>
</gene>
<protein>
    <recommendedName>
        <fullName evidence="3">Immunity protein Imm1</fullName>
    </recommendedName>
</protein>
<evidence type="ECO:0000313" key="2">
    <source>
        <dbReference type="Proteomes" id="UP000677152"/>
    </source>
</evidence>
<dbReference type="EMBL" id="CP073249">
    <property type="protein sequence ID" value="QUF02862.1"/>
    <property type="molecule type" value="Genomic_DNA"/>
</dbReference>
<evidence type="ECO:0000313" key="1">
    <source>
        <dbReference type="EMBL" id="QUF02862.1"/>
    </source>
</evidence>
<sequence>MVALEAWYDEDSDDPTMLRRAEQLDWLFDRVVKWEAPVLVELLVADDLTRAIFDVGVNGKTGRGVLYYSGSGETVMSLGSSAATGKILYYYMTSDTEFPLSAEIPLDLVRQAAHEYMSSGGARPTVVDWQPLR</sequence>